<feature type="domain" description="DinB-like" evidence="2">
    <location>
        <begin position="12"/>
        <end position="169"/>
    </location>
</feature>
<name>A0A1R1EFI3_9BACL</name>
<evidence type="ECO:0000313" key="4">
    <source>
        <dbReference type="Proteomes" id="UP000187172"/>
    </source>
</evidence>
<dbReference type="InterPro" id="IPR024775">
    <property type="entry name" value="DinB-like"/>
</dbReference>
<evidence type="ECO:0000259" key="2">
    <source>
        <dbReference type="Pfam" id="PF12867"/>
    </source>
</evidence>
<evidence type="ECO:0000256" key="1">
    <source>
        <dbReference type="SAM" id="Coils"/>
    </source>
</evidence>
<gene>
    <name evidence="3" type="ORF">BK138_26620</name>
</gene>
<dbReference type="Pfam" id="PF12867">
    <property type="entry name" value="DinB_2"/>
    <property type="match status" value="1"/>
</dbReference>
<comment type="caution">
    <text evidence="3">The sequence shown here is derived from an EMBL/GenBank/DDBJ whole genome shotgun (WGS) entry which is preliminary data.</text>
</comment>
<proteinExistence type="predicted"/>
<reference evidence="3 4" key="1">
    <citation type="submission" date="2016-11" db="EMBL/GenBank/DDBJ databases">
        <title>Paenibacillus species isolates.</title>
        <authorList>
            <person name="Beno S.M."/>
        </authorList>
    </citation>
    <scope>NUCLEOTIDE SEQUENCE [LARGE SCALE GENOMIC DNA]</scope>
    <source>
        <strain evidence="3 4">FSL R5-0378</strain>
    </source>
</reference>
<dbReference type="EMBL" id="MRTP01000010">
    <property type="protein sequence ID" value="OMF50578.1"/>
    <property type="molecule type" value="Genomic_DNA"/>
</dbReference>
<evidence type="ECO:0000313" key="3">
    <source>
        <dbReference type="EMBL" id="OMF50578.1"/>
    </source>
</evidence>
<dbReference type="AlphaFoldDB" id="A0A1R1EFI3"/>
<sequence>MLKSTANALQDLETSVERYLIELENFDMEQLLIKTNEEEWSIGQMYMHLIQTAQFMHLQHVDSCLAGNGTALSTAEEKTEIGRKVYELGSFPPVRVRVPASPQYTPQQPESKEQIIEGLRSVVERMKRTEPALAGASEQSKIPHPRFGPLTAAEWFLLVEMHYRHHFMQLERLKGELSLV</sequence>
<keyword evidence="1" id="KW-0175">Coiled coil</keyword>
<accession>A0A1R1EFI3</accession>
<dbReference type="RefSeq" id="WP_076173866.1">
    <property type="nucleotide sequence ID" value="NZ_MRTP01000010.1"/>
</dbReference>
<dbReference type="SUPFAM" id="SSF109854">
    <property type="entry name" value="DinB/YfiT-like putative metalloenzymes"/>
    <property type="match status" value="1"/>
</dbReference>
<dbReference type="Proteomes" id="UP000187172">
    <property type="component" value="Unassembled WGS sequence"/>
</dbReference>
<protein>
    <recommendedName>
        <fullName evidence="2">DinB-like domain-containing protein</fullName>
    </recommendedName>
</protein>
<dbReference type="STRING" id="297318.BK138_26620"/>
<feature type="coiled-coil region" evidence="1">
    <location>
        <begin position="2"/>
        <end position="29"/>
    </location>
</feature>
<dbReference type="InterPro" id="IPR034660">
    <property type="entry name" value="DinB/YfiT-like"/>
</dbReference>
<dbReference type="Gene3D" id="1.20.120.450">
    <property type="entry name" value="dinb family like domain"/>
    <property type="match status" value="1"/>
</dbReference>
<organism evidence="3 4">
    <name type="scientific">Paenibacillus rhizosphaerae</name>
    <dbReference type="NCBI Taxonomy" id="297318"/>
    <lineage>
        <taxon>Bacteria</taxon>
        <taxon>Bacillati</taxon>
        <taxon>Bacillota</taxon>
        <taxon>Bacilli</taxon>
        <taxon>Bacillales</taxon>
        <taxon>Paenibacillaceae</taxon>
        <taxon>Paenibacillus</taxon>
    </lineage>
</organism>
<keyword evidence="4" id="KW-1185">Reference proteome</keyword>